<evidence type="ECO:0000256" key="1">
    <source>
        <dbReference type="SAM" id="SignalP"/>
    </source>
</evidence>
<name>A0A9D4K6X5_DREPO</name>
<evidence type="ECO:0000313" key="3">
    <source>
        <dbReference type="Proteomes" id="UP000828390"/>
    </source>
</evidence>
<feature type="signal peptide" evidence="1">
    <location>
        <begin position="1"/>
        <end position="17"/>
    </location>
</feature>
<reference evidence="2" key="1">
    <citation type="journal article" date="2019" name="bioRxiv">
        <title>The Genome of the Zebra Mussel, Dreissena polymorpha: A Resource for Invasive Species Research.</title>
        <authorList>
            <person name="McCartney M.A."/>
            <person name="Auch B."/>
            <person name="Kono T."/>
            <person name="Mallez S."/>
            <person name="Zhang Y."/>
            <person name="Obille A."/>
            <person name="Becker A."/>
            <person name="Abrahante J.E."/>
            <person name="Garbe J."/>
            <person name="Badalamenti J.P."/>
            <person name="Herman A."/>
            <person name="Mangelson H."/>
            <person name="Liachko I."/>
            <person name="Sullivan S."/>
            <person name="Sone E.D."/>
            <person name="Koren S."/>
            <person name="Silverstein K.A.T."/>
            <person name="Beckman K.B."/>
            <person name="Gohl D.M."/>
        </authorList>
    </citation>
    <scope>NUCLEOTIDE SEQUENCE</scope>
    <source>
        <strain evidence="2">Duluth1</strain>
        <tissue evidence="2">Whole animal</tissue>
    </source>
</reference>
<organism evidence="2 3">
    <name type="scientific">Dreissena polymorpha</name>
    <name type="common">Zebra mussel</name>
    <name type="synonym">Mytilus polymorpha</name>
    <dbReference type="NCBI Taxonomy" id="45954"/>
    <lineage>
        <taxon>Eukaryota</taxon>
        <taxon>Metazoa</taxon>
        <taxon>Spiralia</taxon>
        <taxon>Lophotrochozoa</taxon>
        <taxon>Mollusca</taxon>
        <taxon>Bivalvia</taxon>
        <taxon>Autobranchia</taxon>
        <taxon>Heteroconchia</taxon>
        <taxon>Euheterodonta</taxon>
        <taxon>Imparidentia</taxon>
        <taxon>Neoheterodontei</taxon>
        <taxon>Myida</taxon>
        <taxon>Dreissenoidea</taxon>
        <taxon>Dreissenidae</taxon>
        <taxon>Dreissena</taxon>
    </lineage>
</organism>
<dbReference type="Proteomes" id="UP000828390">
    <property type="component" value="Unassembled WGS sequence"/>
</dbReference>
<protein>
    <recommendedName>
        <fullName evidence="4">Secreted protein</fullName>
    </recommendedName>
</protein>
<dbReference type="EMBL" id="JAIWYP010000004">
    <property type="protein sequence ID" value="KAH3834230.1"/>
    <property type="molecule type" value="Genomic_DNA"/>
</dbReference>
<gene>
    <name evidence="2" type="ORF">DPMN_107550</name>
</gene>
<keyword evidence="1" id="KW-0732">Signal</keyword>
<sequence length="95" mass="10866">MCLYKLISELLVHLCISIPAFTSFADIFRRSKSVDNPTNHLSQGEGPFRLTEYKHVNKPHPLGIRKNFKPNQQPIHGGEFQDKTTQRCVVISTML</sequence>
<accession>A0A9D4K6X5</accession>
<evidence type="ECO:0008006" key="4">
    <source>
        <dbReference type="Google" id="ProtNLM"/>
    </source>
</evidence>
<reference evidence="2" key="2">
    <citation type="submission" date="2020-11" db="EMBL/GenBank/DDBJ databases">
        <authorList>
            <person name="McCartney M.A."/>
            <person name="Auch B."/>
            <person name="Kono T."/>
            <person name="Mallez S."/>
            <person name="Becker A."/>
            <person name="Gohl D.M."/>
            <person name="Silverstein K.A.T."/>
            <person name="Koren S."/>
            <person name="Bechman K.B."/>
            <person name="Herman A."/>
            <person name="Abrahante J.E."/>
            <person name="Garbe J."/>
        </authorList>
    </citation>
    <scope>NUCLEOTIDE SEQUENCE</scope>
    <source>
        <strain evidence="2">Duluth1</strain>
        <tissue evidence="2">Whole animal</tissue>
    </source>
</reference>
<keyword evidence="3" id="KW-1185">Reference proteome</keyword>
<comment type="caution">
    <text evidence="2">The sequence shown here is derived from an EMBL/GenBank/DDBJ whole genome shotgun (WGS) entry which is preliminary data.</text>
</comment>
<proteinExistence type="predicted"/>
<dbReference type="AlphaFoldDB" id="A0A9D4K6X5"/>
<feature type="chain" id="PRO_5039570885" description="Secreted protein" evidence="1">
    <location>
        <begin position="18"/>
        <end position="95"/>
    </location>
</feature>
<evidence type="ECO:0000313" key="2">
    <source>
        <dbReference type="EMBL" id="KAH3834230.1"/>
    </source>
</evidence>